<evidence type="ECO:0000256" key="1">
    <source>
        <dbReference type="ARBA" id="ARBA00022448"/>
    </source>
</evidence>
<evidence type="ECO:0000256" key="2">
    <source>
        <dbReference type="ARBA" id="ARBA00022692"/>
    </source>
</evidence>
<name>A0ABX2T098_9BACL</name>
<dbReference type="Gene3D" id="3.30.1370.10">
    <property type="entry name" value="K Homology domain, type 1"/>
    <property type="match status" value="1"/>
</dbReference>
<dbReference type="NCBIfam" id="TIGR03319">
    <property type="entry name" value="RNase_Y"/>
    <property type="match status" value="1"/>
</dbReference>
<evidence type="ECO:0000256" key="3">
    <source>
        <dbReference type="ARBA" id="ARBA00022722"/>
    </source>
</evidence>
<evidence type="ECO:0000256" key="6">
    <source>
        <dbReference type="ARBA" id="ARBA00022801"/>
    </source>
</evidence>
<dbReference type="PROSITE" id="PS51831">
    <property type="entry name" value="HD"/>
    <property type="match status" value="1"/>
</dbReference>
<evidence type="ECO:0000256" key="10">
    <source>
        <dbReference type="ARBA" id="ARBA00023310"/>
    </source>
</evidence>
<evidence type="ECO:0000256" key="9">
    <source>
        <dbReference type="ARBA" id="ARBA00023065"/>
    </source>
</evidence>
<protein>
    <recommendedName>
        <fullName evidence="11 12">Ribonuclease Y</fullName>
        <shortName evidence="11">RNase Y</shortName>
        <ecNumber evidence="11 12">3.1.-.-</ecNumber>
    </recommendedName>
</protein>
<accession>A0ABX2T098</accession>
<dbReference type="SUPFAM" id="SSF54791">
    <property type="entry name" value="Eukaryotic type KH-domain (KH-domain type I)"/>
    <property type="match status" value="1"/>
</dbReference>
<evidence type="ECO:0000256" key="13">
    <source>
        <dbReference type="SAM" id="Coils"/>
    </source>
</evidence>
<keyword evidence="13" id="KW-0175">Coiled coil</keyword>
<organism evidence="15 16">
    <name type="scientific">Gemelliphila palaticanis</name>
    <dbReference type="NCBI Taxonomy" id="81950"/>
    <lineage>
        <taxon>Bacteria</taxon>
        <taxon>Bacillati</taxon>
        <taxon>Bacillota</taxon>
        <taxon>Bacilli</taxon>
        <taxon>Bacillales</taxon>
        <taxon>Gemellaceae</taxon>
        <taxon>Gemelliphila</taxon>
    </lineage>
</organism>
<dbReference type="SMART" id="SM00322">
    <property type="entry name" value="KH"/>
    <property type="match status" value="1"/>
</dbReference>
<dbReference type="InterPro" id="IPR022711">
    <property type="entry name" value="RNase_Y_N"/>
</dbReference>
<dbReference type="InterPro" id="IPR004087">
    <property type="entry name" value="KH_dom"/>
</dbReference>
<dbReference type="SMART" id="SM00471">
    <property type="entry name" value="HDc"/>
    <property type="match status" value="1"/>
</dbReference>
<comment type="function">
    <text evidence="11">Endoribonuclease that initiates mRNA decay.</text>
</comment>
<keyword evidence="3 11" id="KW-0540">Nuclease</keyword>
<dbReference type="EC" id="3.1.-.-" evidence="11 12"/>
<dbReference type="InterPro" id="IPR003607">
    <property type="entry name" value="HD/PDEase_dom"/>
</dbReference>
<dbReference type="InterPro" id="IPR006675">
    <property type="entry name" value="HDIG_dom"/>
</dbReference>
<evidence type="ECO:0000256" key="5">
    <source>
        <dbReference type="ARBA" id="ARBA00022781"/>
    </source>
</evidence>
<dbReference type="Pfam" id="PF12072">
    <property type="entry name" value="RNase_Y_N"/>
    <property type="match status" value="1"/>
</dbReference>
<sequence length="518" mass="58380">MQMLVLYIVATLLVGLLSGYIISKNLIDKKLIQAKQDADYIVSEARKEAKYISEKELQNARQEAKELINIANKEIEIKKGDIQKQEERLIQKESTLDRQTELLSKKDELVSNRELKVDEKLQALEEKSAEVNELKIQQETELQRIANLTEEQAREEIMSSIEEEMSKETAIYIRNREIEAKDVADKRARELIIQSMQKFASDVINEATVTVVNLPSDDMKGRIIGREGRNIRTLETLTGVDLIIDDTPEAVILSGYDPIRREIAKTAINMLIEDGRIHPSKIEEAVDKARKNIDQNIRDAGEQATFDLGIHNMHPDLIKILGKMKYRTSYGQNGLQHSIEVAYISGIIASELGLDINLARRAGLLHDIGKAVDHEIEGSHVEVGVALATKYKENPIVINAIASHHGDVEATNPISVIVATADALSASRPGARRESLENYIKRLEKLEEIANEHNGVEKTYAIQAGREIRVIVNPEIIDDTRAYKIAKEVRNKIEETMQYPGNIKVNVIREVRAVKIAR</sequence>
<dbReference type="Pfam" id="PF00013">
    <property type="entry name" value="KH_1"/>
    <property type="match status" value="1"/>
</dbReference>
<reference evidence="15 16" key="1">
    <citation type="submission" date="2020-07" db="EMBL/GenBank/DDBJ databases">
        <title>MOT database genomes.</title>
        <authorList>
            <person name="Joseph S."/>
            <person name="Aduse-Opoku J."/>
            <person name="Hashim A."/>
            <person name="Wade W."/>
            <person name="Curtis M."/>
        </authorList>
    </citation>
    <scope>NUCLEOTIDE SEQUENCE [LARGE SCALE GENOMIC DNA]</scope>
    <source>
        <strain evidence="15 16">CIP 106318</strain>
    </source>
</reference>
<keyword evidence="7 11" id="KW-0694">RNA-binding</keyword>
<keyword evidence="1" id="KW-0813">Transport</keyword>
<evidence type="ECO:0000256" key="7">
    <source>
        <dbReference type="ARBA" id="ARBA00022884"/>
    </source>
</evidence>
<dbReference type="EMBL" id="JACBYF010000012">
    <property type="protein sequence ID" value="NYS47778.1"/>
    <property type="molecule type" value="Genomic_DNA"/>
</dbReference>
<feature type="domain" description="HD" evidence="14">
    <location>
        <begin position="334"/>
        <end position="427"/>
    </location>
</feature>
<proteinExistence type="inferred from homology"/>
<keyword evidence="8" id="KW-1133">Transmembrane helix</keyword>
<keyword evidence="6 11" id="KW-0378">Hydrolase</keyword>
<keyword evidence="9" id="KW-0406">Ion transport</keyword>
<keyword evidence="8" id="KW-0472">Membrane</keyword>
<dbReference type="SUPFAM" id="SSF81573">
    <property type="entry name" value="F1F0 ATP synthase subunit B, membrane domain"/>
    <property type="match status" value="1"/>
</dbReference>
<evidence type="ECO:0000313" key="16">
    <source>
        <dbReference type="Proteomes" id="UP000531840"/>
    </source>
</evidence>
<dbReference type="SUPFAM" id="SSF109604">
    <property type="entry name" value="HD-domain/PDEase-like"/>
    <property type="match status" value="1"/>
</dbReference>
<comment type="similarity">
    <text evidence="11">Belongs to the RNase Y family.</text>
</comment>
<dbReference type="InterPro" id="IPR036612">
    <property type="entry name" value="KH_dom_type_1_sf"/>
</dbReference>
<dbReference type="NCBIfam" id="TIGR00277">
    <property type="entry name" value="HDIG"/>
    <property type="match status" value="1"/>
</dbReference>
<dbReference type="InterPro" id="IPR006674">
    <property type="entry name" value="HD_domain"/>
</dbReference>
<dbReference type="Proteomes" id="UP000531840">
    <property type="component" value="Unassembled WGS sequence"/>
</dbReference>
<evidence type="ECO:0000256" key="12">
    <source>
        <dbReference type="NCBIfam" id="TIGR03319"/>
    </source>
</evidence>
<evidence type="ECO:0000256" key="4">
    <source>
        <dbReference type="ARBA" id="ARBA00022759"/>
    </source>
</evidence>
<dbReference type="InterPro" id="IPR017705">
    <property type="entry name" value="Ribonuclease_Y"/>
</dbReference>
<evidence type="ECO:0000313" key="15">
    <source>
        <dbReference type="EMBL" id="NYS47778.1"/>
    </source>
</evidence>
<feature type="coiled-coil region" evidence="13">
    <location>
        <begin position="54"/>
        <end position="151"/>
    </location>
</feature>
<dbReference type="InterPro" id="IPR028987">
    <property type="entry name" value="ATP_synth_B-like_membr_sf"/>
</dbReference>
<evidence type="ECO:0000256" key="11">
    <source>
        <dbReference type="HAMAP-Rule" id="MF_00335"/>
    </source>
</evidence>
<dbReference type="PROSITE" id="PS50084">
    <property type="entry name" value="KH_TYPE_1"/>
    <property type="match status" value="1"/>
</dbReference>
<dbReference type="CDD" id="cd00077">
    <property type="entry name" value="HDc"/>
    <property type="match status" value="1"/>
</dbReference>
<dbReference type="PANTHER" id="PTHR12826">
    <property type="entry name" value="RIBONUCLEASE Y"/>
    <property type="match status" value="1"/>
</dbReference>
<dbReference type="Gene3D" id="1.10.3210.10">
    <property type="entry name" value="Hypothetical protein af1432"/>
    <property type="match status" value="1"/>
</dbReference>
<dbReference type="Pfam" id="PF01966">
    <property type="entry name" value="HD"/>
    <property type="match status" value="1"/>
</dbReference>
<keyword evidence="5" id="KW-0375">Hydrogen ion transport</keyword>
<comment type="caution">
    <text evidence="15">The sequence shown here is derived from an EMBL/GenBank/DDBJ whole genome shotgun (WGS) entry which is preliminary data.</text>
</comment>
<evidence type="ECO:0000256" key="8">
    <source>
        <dbReference type="ARBA" id="ARBA00022989"/>
    </source>
</evidence>
<keyword evidence="4 11" id="KW-0255">Endonuclease</keyword>
<evidence type="ECO:0000259" key="14">
    <source>
        <dbReference type="PROSITE" id="PS51831"/>
    </source>
</evidence>
<dbReference type="HAMAP" id="MF_00335">
    <property type="entry name" value="RNase_Y"/>
    <property type="match status" value="1"/>
</dbReference>
<keyword evidence="10" id="KW-0066">ATP synthesis</keyword>
<gene>
    <name evidence="11 15" type="primary">rny</name>
    <name evidence="15" type="ORF">HZY85_06200</name>
</gene>
<dbReference type="PANTHER" id="PTHR12826:SF15">
    <property type="entry name" value="RIBONUCLEASE Y"/>
    <property type="match status" value="1"/>
</dbReference>
<dbReference type="CDD" id="cd22431">
    <property type="entry name" value="KH-I_RNaseY"/>
    <property type="match status" value="1"/>
</dbReference>
<keyword evidence="16" id="KW-1185">Reference proteome</keyword>
<dbReference type="InterPro" id="IPR004088">
    <property type="entry name" value="KH_dom_type_1"/>
</dbReference>
<keyword evidence="2" id="KW-0812">Transmembrane</keyword>